<keyword evidence="3 5" id="KW-0808">Transferase</keyword>
<dbReference type="EMBL" id="JAAZON010000393">
    <property type="protein sequence ID" value="NMC63256.1"/>
    <property type="molecule type" value="Genomic_DNA"/>
</dbReference>
<dbReference type="PANTHER" id="PTHR43179:SF12">
    <property type="entry name" value="GALACTOFURANOSYLTRANSFERASE GLFT2"/>
    <property type="match status" value="1"/>
</dbReference>
<dbReference type="InterPro" id="IPR029044">
    <property type="entry name" value="Nucleotide-diphossugar_trans"/>
</dbReference>
<dbReference type="GO" id="GO:0016757">
    <property type="term" value="F:glycosyltransferase activity"/>
    <property type="evidence" value="ECO:0007669"/>
    <property type="project" value="UniProtKB-KW"/>
</dbReference>
<dbReference type="PANTHER" id="PTHR43179">
    <property type="entry name" value="RHAMNOSYLTRANSFERASE WBBL"/>
    <property type="match status" value="1"/>
</dbReference>
<accession>A0A7X9FSE3</accession>
<dbReference type="InterPro" id="IPR001173">
    <property type="entry name" value="Glyco_trans_2-like"/>
</dbReference>
<organism evidence="5 6">
    <name type="scientific">SAR324 cluster bacterium</name>
    <dbReference type="NCBI Taxonomy" id="2024889"/>
    <lineage>
        <taxon>Bacteria</taxon>
        <taxon>Deltaproteobacteria</taxon>
        <taxon>SAR324 cluster</taxon>
    </lineage>
</organism>
<gene>
    <name evidence="5" type="ORF">GYA55_08805</name>
</gene>
<keyword evidence="2" id="KW-0328">Glycosyltransferase</keyword>
<name>A0A7X9FSE3_9DELT</name>
<evidence type="ECO:0000313" key="5">
    <source>
        <dbReference type="EMBL" id="NMC63256.1"/>
    </source>
</evidence>
<proteinExistence type="inferred from homology"/>
<dbReference type="AlphaFoldDB" id="A0A7X9FSE3"/>
<sequence length="370" mass="42143">MLLSAYYSGYLMQNNIRSVFVHIVTFNNAGIICKCLDSIINQEGFELGNTLRISVSDNASSDLCPDIISANYAEKISLRKNKLNLGFCAAHNAGVFDFLQSGMDLLLIVNPDLKLQKNTLLTLVQRALSDPLCGGASPKLYRADSKLDPLNPLIIDSAGMILCNSLRHFDRGSGEKEVGQFPSSEYVFGVSGACMLLKRAFVEDMLIDDGPYSMLPSEIFPSLYGDRLKRAQLFDEAFFAYREDADLAWRAERTKWRFLYVPEAVAYHTRVVLPERRKQLDPVLNRHSVRNRFLLQVNNYSAFARPEALVPGIFFRNLIVILGVLFFERSSLQGLREFIRLLPRALYIRKKNKERKRNLKDVTTVTYRYL</sequence>
<protein>
    <submittedName>
        <fullName evidence="5">Glycosyltransferase</fullName>
    </submittedName>
</protein>
<dbReference type="Proteomes" id="UP000524246">
    <property type="component" value="Unassembled WGS sequence"/>
</dbReference>
<feature type="domain" description="Glycosyltransferase 2-like" evidence="4">
    <location>
        <begin position="21"/>
        <end position="132"/>
    </location>
</feature>
<dbReference type="SUPFAM" id="SSF53448">
    <property type="entry name" value="Nucleotide-diphospho-sugar transferases"/>
    <property type="match status" value="1"/>
</dbReference>
<dbReference type="Gene3D" id="3.90.550.10">
    <property type="entry name" value="Spore Coat Polysaccharide Biosynthesis Protein SpsA, Chain A"/>
    <property type="match status" value="1"/>
</dbReference>
<evidence type="ECO:0000256" key="2">
    <source>
        <dbReference type="ARBA" id="ARBA00022676"/>
    </source>
</evidence>
<evidence type="ECO:0000313" key="6">
    <source>
        <dbReference type="Proteomes" id="UP000524246"/>
    </source>
</evidence>
<comment type="similarity">
    <text evidence="1">Belongs to the glycosyltransferase 2 family.</text>
</comment>
<dbReference type="Pfam" id="PF00535">
    <property type="entry name" value="Glycos_transf_2"/>
    <property type="match status" value="1"/>
</dbReference>
<comment type="caution">
    <text evidence="5">The sequence shown here is derived from an EMBL/GenBank/DDBJ whole genome shotgun (WGS) entry which is preliminary data.</text>
</comment>
<evidence type="ECO:0000259" key="4">
    <source>
        <dbReference type="Pfam" id="PF00535"/>
    </source>
</evidence>
<evidence type="ECO:0000256" key="3">
    <source>
        <dbReference type="ARBA" id="ARBA00022679"/>
    </source>
</evidence>
<evidence type="ECO:0000256" key="1">
    <source>
        <dbReference type="ARBA" id="ARBA00006739"/>
    </source>
</evidence>
<reference evidence="5 6" key="1">
    <citation type="journal article" date="2020" name="Biotechnol. Biofuels">
        <title>New insights from the biogas microbiome by comprehensive genome-resolved metagenomics of nearly 1600 species originating from multiple anaerobic digesters.</title>
        <authorList>
            <person name="Campanaro S."/>
            <person name="Treu L."/>
            <person name="Rodriguez-R L.M."/>
            <person name="Kovalovszki A."/>
            <person name="Ziels R.M."/>
            <person name="Maus I."/>
            <person name="Zhu X."/>
            <person name="Kougias P.G."/>
            <person name="Basile A."/>
            <person name="Luo G."/>
            <person name="Schluter A."/>
            <person name="Konstantinidis K.T."/>
            <person name="Angelidaki I."/>
        </authorList>
    </citation>
    <scope>NUCLEOTIDE SEQUENCE [LARGE SCALE GENOMIC DNA]</scope>
    <source>
        <strain evidence="5">AS27yjCOA_65</strain>
    </source>
</reference>